<dbReference type="VEuPathDB" id="FungiDB:H310_04920"/>
<evidence type="ECO:0000256" key="1">
    <source>
        <dbReference type="SAM" id="MobiDB-lite"/>
    </source>
</evidence>
<dbReference type="GeneID" id="20081970"/>
<protein>
    <submittedName>
        <fullName evidence="2">Uncharacterized protein</fullName>
    </submittedName>
</protein>
<dbReference type="EMBL" id="KI913959">
    <property type="protein sequence ID" value="ETW03464.1"/>
    <property type="molecule type" value="Genomic_DNA"/>
</dbReference>
<feature type="region of interest" description="Disordered" evidence="1">
    <location>
        <begin position="236"/>
        <end position="262"/>
    </location>
</feature>
<sequence length="431" mass="47816">MMECRQELEDLILEVYENLQSDGVNILLPDDIARKIHGMVHLHRACSKSGDVAADGSLIACGPGCSHNQKDEQPETNNNLDDNIPNIPEEEIFRVQQMIEAYMAQIDKEVTPMVEQAIAVATTHVAGPSDLGNRVVESIVADEDVHVRNSTLESIPESPLAPLSPASATPWCSAQDLTNTEVSMETSSQYSMDDELKEIESLNNQYDEMFQFMQKEFPDLATRYSPGLDATDVESCDGSVMDDPAQDLTPPPSPKPMKSKLPVMDGRRATKQYVAPASVSKVMMMKKSSNTESSTQFKCAVQTPLPTPLKNKVAQAPPTKTSRSRLRPPASVPKPATLPLRTRKFSTASDSSDVIITSVPKQESKQDLAAKRREEKEKREAAAREEAQKVREHRRLLAETKAEAEKAARVAKIDLVKRRREERDKRVLAIK</sequence>
<feature type="region of interest" description="Disordered" evidence="1">
    <location>
        <begin position="308"/>
        <end position="393"/>
    </location>
</feature>
<dbReference type="RefSeq" id="XP_008867693.1">
    <property type="nucleotide sequence ID" value="XM_008869471.1"/>
</dbReference>
<reference evidence="2" key="1">
    <citation type="submission" date="2013-12" db="EMBL/GenBank/DDBJ databases">
        <title>The Genome Sequence of Aphanomyces invadans NJM9701.</title>
        <authorList>
            <consortium name="The Broad Institute Genomics Platform"/>
            <person name="Russ C."/>
            <person name="Tyler B."/>
            <person name="van West P."/>
            <person name="Dieguez-Uribeondo J."/>
            <person name="Young S.K."/>
            <person name="Zeng Q."/>
            <person name="Gargeya S."/>
            <person name="Fitzgerald M."/>
            <person name="Abouelleil A."/>
            <person name="Alvarado L."/>
            <person name="Chapman S.B."/>
            <person name="Gainer-Dewar J."/>
            <person name="Goldberg J."/>
            <person name="Griggs A."/>
            <person name="Gujja S."/>
            <person name="Hansen M."/>
            <person name="Howarth C."/>
            <person name="Imamovic A."/>
            <person name="Ireland A."/>
            <person name="Larimer J."/>
            <person name="McCowan C."/>
            <person name="Murphy C."/>
            <person name="Pearson M."/>
            <person name="Poon T.W."/>
            <person name="Priest M."/>
            <person name="Roberts A."/>
            <person name="Saif S."/>
            <person name="Shea T."/>
            <person name="Sykes S."/>
            <person name="Wortman J."/>
            <person name="Nusbaum C."/>
            <person name="Birren B."/>
        </authorList>
    </citation>
    <scope>NUCLEOTIDE SEQUENCE [LARGE SCALE GENOMIC DNA]</scope>
    <source>
        <strain evidence="2">NJM9701</strain>
    </source>
</reference>
<evidence type="ECO:0000313" key="2">
    <source>
        <dbReference type="EMBL" id="ETW03464.1"/>
    </source>
</evidence>
<dbReference type="OrthoDB" id="77317at2759"/>
<accession>A0A024UB32</accession>
<organism evidence="2">
    <name type="scientific">Aphanomyces invadans</name>
    <dbReference type="NCBI Taxonomy" id="157072"/>
    <lineage>
        <taxon>Eukaryota</taxon>
        <taxon>Sar</taxon>
        <taxon>Stramenopiles</taxon>
        <taxon>Oomycota</taxon>
        <taxon>Saprolegniomycetes</taxon>
        <taxon>Saprolegniales</taxon>
        <taxon>Verrucalvaceae</taxon>
        <taxon>Aphanomyces</taxon>
    </lineage>
</organism>
<proteinExistence type="predicted"/>
<feature type="compositionally biased region" description="Basic and acidic residues" evidence="1">
    <location>
        <begin position="362"/>
        <end position="393"/>
    </location>
</feature>
<feature type="compositionally biased region" description="Polar residues" evidence="1">
    <location>
        <begin position="345"/>
        <end position="361"/>
    </location>
</feature>
<name>A0A024UB32_9STRA</name>
<gene>
    <name evidence="2" type="ORF">H310_04920</name>
</gene>
<dbReference type="AlphaFoldDB" id="A0A024UB32"/>